<comment type="catalytic activity">
    <reaction evidence="1">
        <text>ATP = 3',5'-cyclic AMP + diphosphate</text>
        <dbReference type="Rhea" id="RHEA:15389"/>
        <dbReference type="ChEBI" id="CHEBI:30616"/>
        <dbReference type="ChEBI" id="CHEBI:33019"/>
        <dbReference type="ChEBI" id="CHEBI:58165"/>
        <dbReference type="EC" id="4.6.1.1"/>
    </reaction>
</comment>
<comment type="similarity">
    <text evidence="2">Belongs to the adenylyl cyclase class-3 family.</text>
</comment>
<evidence type="ECO:0000256" key="9">
    <source>
        <dbReference type="ARBA" id="ARBA00022998"/>
    </source>
</evidence>
<keyword evidence="9" id="KW-0115">cAMP biosynthesis</keyword>
<feature type="region of interest" description="Disordered" evidence="13">
    <location>
        <begin position="1"/>
        <end position="23"/>
    </location>
</feature>
<feature type="region of interest" description="Disordered" evidence="13">
    <location>
        <begin position="653"/>
        <end position="716"/>
    </location>
</feature>
<dbReference type="GO" id="GO:0005737">
    <property type="term" value="C:cytoplasm"/>
    <property type="evidence" value="ECO:0007669"/>
    <property type="project" value="TreeGrafter"/>
</dbReference>
<dbReference type="OrthoDB" id="2021138at2759"/>
<proteinExistence type="inferred from homology"/>
<evidence type="ECO:0000256" key="1">
    <source>
        <dbReference type="ARBA" id="ARBA00001593"/>
    </source>
</evidence>
<evidence type="ECO:0000256" key="4">
    <source>
        <dbReference type="ARBA" id="ARBA00021420"/>
    </source>
</evidence>
<evidence type="ECO:0000313" key="17">
    <source>
        <dbReference type="EMBL" id="PWN37623.1"/>
    </source>
</evidence>
<dbReference type="CDD" id="cd07302">
    <property type="entry name" value="CHD"/>
    <property type="match status" value="1"/>
</dbReference>
<feature type="compositionally biased region" description="Polar residues" evidence="13">
    <location>
        <begin position="492"/>
        <end position="521"/>
    </location>
</feature>
<dbReference type="GO" id="GO:0035556">
    <property type="term" value="P:intracellular signal transduction"/>
    <property type="evidence" value="ECO:0007669"/>
    <property type="project" value="InterPro"/>
</dbReference>
<dbReference type="SMART" id="SM00044">
    <property type="entry name" value="CYCc"/>
    <property type="match status" value="1"/>
</dbReference>
<feature type="compositionally biased region" description="Polar residues" evidence="13">
    <location>
        <begin position="738"/>
        <end position="751"/>
    </location>
</feature>
<dbReference type="PROSITE" id="PS50125">
    <property type="entry name" value="GUANYLATE_CYCLASE_2"/>
    <property type="match status" value="1"/>
</dbReference>
<feature type="compositionally biased region" description="Polar residues" evidence="13">
    <location>
        <begin position="403"/>
        <end position="415"/>
    </location>
</feature>
<feature type="compositionally biased region" description="Polar residues" evidence="13">
    <location>
        <begin position="363"/>
        <end position="380"/>
    </location>
</feature>
<dbReference type="PROSITE" id="PS51746">
    <property type="entry name" value="PPM_2"/>
    <property type="match status" value="1"/>
</dbReference>
<feature type="region of interest" description="Disordered" evidence="13">
    <location>
        <begin position="1642"/>
        <end position="1662"/>
    </location>
</feature>
<feature type="region of interest" description="Disordered" evidence="13">
    <location>
        <begin position="432"/>
        <end position="566"/>
    </location>
</feature>
<keyword evidence="7" id="KW-0677">Repeat</keyword>
<dbReference type="CDD" id="cd17214">
    <property type="entry name" value="RA_CYR1_like"/>
    <property type="match status" value="1"/>
</dbReference>
<dbReference type="InterPro" id="IPR001611">
    <property type="entry name" value="Leu-rich_rpt"/>
</dbReference>
<feature type="compositionally biased region" description="Basic and acidic residues" evidence="13">
    <location>
        <begin position="669"/>
        <end position="680"/>
    </location>
</feature>
<evidence type="ECO:0000256" key="2">
    <source>
        <dbReference type="ARBA" id="ARBA00005381"/>
    </source>
</evidence>
<dbReference type="FunCoup" id="A0A316VMJ1">
    <property type="interactions" value="88"/>
</dbReference>
<dbReference type="SMART" id="SM00369">
    <property type="entry name" value="LRR_TYP"/>
    <property type="match status" value="12"/>
</dbReference>
<dbReference type="PANTHER" id="PTHR48051">
    <property type="match status" value="1"/>
</dbReference>
<gene>
    <name evidence="17" type="ORF">FA14DRAFT_159581</name>
</gene>
<sequence>MKAAKILGTTVPPEQPIRRSSESIDLDISDVALAPGEGPPPIPLRSSSGATTLPSVDGMISVNRMATIESQLSVDPPLHHRSTKHHEISPFLFQGNDQEDAKGSIGSASGRQYDPSSSTGRSILTDNSGSGSSRFFASQSTLPLRPSTPPLAASASQVSLGGFATPGTAGKRSKTSKNPLKFFSKNAKKSTSNLREEELSPNTTPRIHHTGASGSHTRPEVRGDGSAMGIDEELGVDDHETLRESRRTKLIGRPRTRDKEVKRTRTAGSAMDGDTGLGVSIGHPQRGISHAGFSRRSHQEDVPLALDTNFDHIDDFVDTSLRQPSLVGPKGETLTAEEIVPRKMNKSPSPVSSTQPPLRDRSTSVSFVEQQRPSSASVDSPQRPGNLRRMATASGAPVAPQRSPLQPQRIDVTSSNLVKMNKAQMEAILRARGGVNTPTSNSSDSIDEPSARQQQQQDRINGFISADQPYKSLIGPSDLTPGASHRDDRKASYTSTASRMTNGSDISPTTSVNNLNKTNKFMQERRPSQQGVDAGYKFPPHNRNATDPRKSSASSGKVTSSWMAPDSWAVQPQKLRDVLRDDEDGIEDDALSPGVDPLTASPSYKRDASRPSLGSSIWSGLGSSSLGGNQSSVSSADAALVRDGLVSMEALQGRRETIDSSQSYTSVPTDRDGSTTRKSSDSSFEVLQALPTQLQSNAAGSPAAVRPGSRGGSTIGQAAAAAAAAAGKLGLHRPSRIKLSSSRPNTGNSINHPFGTPTPGKGIPVTPSADEDNQFNWKSSKRTPGNQTASKHTFMRVYKDDGMYSVVSISLDATASELRTILARKSIDPAQVNRLFVRDKGSERPLGQSEKPAILQRRRLEQAGYTEADSLEELGREDLSFLIKFVFRPDRVTNFDSYSFGNTEADFNVLDLRNRNLEMVPIFLYKNAEWIKSLDLSGNPMHDIPNDFIQICTNLTTLCLSHLSLKRVPQSIRQAVHLTHLDLSDNRIRELNHINLSEIPQLMSLKAQNNRLSELPGYFAWMKTLRDLNVSNNQFAVFPSVACELENLTLLDISFNTIVELPNELNMLKRLQRFVFVGNSVEQLPSSIGEMHNLRVIDLRRNLLQDISVLFNLPSLEILRCEHNSLKRMDVTFGERLKTLQIGQNPLSKATFNAKAMCALTILDLSSANMGKLDDDVLSQLPNLTELVLDRNSLIVLPDNLGALTQLTKLSCTNNLLATLPDSLGLLTNLVELQAHNNNLKSLPASIWHCSSLRRLNVSSNLLESFPSTSDAAASLAPGSTVDMMVSSAILSQSRKGSAGSLGTLPANGAHSAGRTPLPLSACLKKLRMGDNHLTEDIFAVLRDLPELQILNLSSNDLYEIPSYGLSNLIKLRELYLSGNSIGSIPADDLTLLKELRILHINGNKLQTLPAELGKMMKLVNLDVGTNALKYNISNQQYDWNWNSNPNLRYLNLSGNKRLEIKSNPVMTGVDGAHSNGTPAFRRTDSSDFQRLTNLRLLGLMDVTVTLHQMPDEFDDRRVRTSLSQINQMAYGISDALGQHDHLSIVDVVVPNFRKRNDECMFGMFAGRGHGDKMGSRIAFHLAQWVNFRIQWEVQRLQTPGHQSSPDMDKVQDIIRRAFLRMEKEYADVLISEGVRVRQDFRTQSNSKEAGKTEAPMTTDSISSGNWRSGASAVLAYVIKKTLFVANCGDALAVLSRNSTAHLVSTKHVPFDRDETLRIRSCEGWVSLHGQVNDTLEVSRSFGHYHLAPIVNAAPAVHKIELTDSDEFIILANKTLWDFIPYQTAVDIARMDREDPMMAAQKLRDYAISYGAEDSIMVMVVAVGDLFEKTRGGMRGGAQIQGLTPAVATGQMGNDGGSIFEPHWEGFKKPTMRRGREFLPGDRTLARLEREVPPPVGQVALVFTDIRNSTHLWETNAGMQTAMRMHNFLLRRQLRNIGGYEVKTEGDAFMVSFQSVTSALLWCFQVQLQLLTENWPQEILESEDGKEIYSESTGELMYRGLSVRMGIHWGRPVCEADPITRRMDYFGPMVNRASRIQSAAEGGQILVSRDVLAELRTWFGSADDVQRRSVLAEEEGDMTDLTKAFEDGNYLLHDPNVSRDVVLLRRLGYSFFDVGEHRLKGLETPEHLISVYPKGLLSRCSSQVESGTARPTTILPTTSAFEEIANAEGGGAPAGALVPKATDAAETSSAPLVQATLAPVEVFEPTGHLLSVDEVKMVCYICLRLEALAQGQVYAGIQESIEASMAAPEPSNLSRPLSYGHESDDRQSMLNRQSLSLGLIDATRHSSADLSHLASSLGNVQAQPLLALSTPRQRVVEDHLHHHPELMLSGLRDDATDDELCVVLNAFIGRIWMALGNLGLRKMLSQRSSMSGIDLRADIAQIFDLLQTTNVLGSV</sequence>
<dbReference type="SMART" id="SM00332">
    <property type="entry name" value="PP2Cc"/>
    <property type="match status" value="1"/>
</dbReference>
<feature type="region of interest" description="Disordered" evidence="13">
    <location>
        <begin position="89"/>
        <end position="228"/>
    </location>
</feature>
<dbReference type="InterPro" id="IPR001054">
    <property type="entry name" value="A/G_cyclase"/>
</dbReference>
<evidence type="ECO:0000256" key="12">
    <source>
        <dbReference type="ARBA" id="ARBA00032637"/>
    </source>
</evidence>
<dbReference type="Pfam" id="PF00481">
    <property type="entry name" value="PP2C"/>
    <property type="match status" value="1"/>
</dbReference>
<dbReference type="Proteomes" id="UP000245771">
    <property type="component" value="Unassembled WGS sequence"/>
</dbReference>
<feature type="compositionally biased region" description="Polar residues" evidence="13">
    <location>
        <begin position="346"/>
        <end position="356"/>
    </location>
</feature>
<feature type="region of interest" description="Disordered" evidence="13">
    <location>
        <begin position="733"/>
        <end position="788"/>
    </location>
</feature>
<dbReference type="SUPFAM" id="SSF81606">
    <property type="entry name" value="PP2C-like"/>
    <property type="match status" value="1"/>
</dbReference>
<evidence type="ECO:0000259" key="15">
    <source>
        <dbReference type="PROSITE" id="PS50200"/>
    </source>
</evidence>
<dbReference type="SUPFAM" id="SSF55073">
    <property type="entry name" value="Nucleotide cyclase"/>
    <property type="match status" value="1"/>
</dbReference>
<feature type="compositionally biased region" description="Polar residues" evidence="13">
    <location>
        <begin position="681"/>
        <end position="699"/>
    </location>
</feature>
<accession>A0A316VMJ1</accession>
<dbReference type="PROSITE" id="PS51450">
    <property type="entry name" value="LRR"/>
    <property type="match status" value="5"/>
</dbReference>
<keyword evidence="6" id="KW-0479">Metal-binding</keyword>
<dbReference type="PANTHER" id="PTHR48051:SF1">
    <property type="entry name" value="RAS SUPPRESSOR PROTEIN 1"/>
    <property type="match status" value="1"/>
</dbReference>
<keyword evidence="8" id="KW-0460">Magnesium</keyword>
<evidence type="ECO:0000256" key="10">
    <source>
        <dbReference type="ARBA" id="ARBA00023239"/>
    </source>
</evidence>
<dbReference type="RefSeq" id="XP_025357925.1">
    <property type="nucleotide sequence ID" value="XM_025498282.1"/>
</dbReference>
<evidence type="ECO:0000256" key="3">
    <source>
        <dbReference type="ARBA" id="ARBA00012201"/>
    </source>
</evidence>
<dbReference type="EC" id="4.6.1.1" evidence="3"/>
<feature type="compositionally biased region" description="Polar residues" evidence="13">
    <location>
        <begin position="659"/>
        <end position="668"/>
    </location>
</feature>
<dbReference type="InterPro" id="IPR032675">
    <property type="entry name" value="LRR_dom_sf"/>
</dbReference>
<dbReference type="GO" id="GO:0006171">
    <property type="term" value="P:cAMP biosynthetic process"/>
    <property type="evidence" value="ECO:0007669"/>
    <property type="project" value="UniProtKB-KW"/>
</dbReference>
<evidence type="ECO:0000259" key="16">
    <source>
        <dbReference type="PROSITE" id="PS51746"/>
    </source>
</evidence>
<dbReference type="InterPro" id="IPR003591">
    <property type="entry name" value="Leu-rich_rpt_typical-subtyp"/>
</dbReference>
<evidence type="ECO:0000256" key="8">
    <source>
        <dbReference type="ARBA" id="ARBA00022842"/>
    </source>
</evidence>
<evidence type="ECO:0000259" key="14">
    <source>
        <dbReference type="PROSITE" id="PS50125"/>
    </source>
</evidence>
<organism evidence="17 18">
    <name type="scientific">Meira miltonrushii</name>
    <dbReference type="NCBI Taxonomy" id="1280837"/>
    <lineage>
        <taxon>Eukaryota</taxon>
        <taxon>Fungi</taxon>
        <taxon>Dikarya</taxon>
        <taxon>Basidiomycota</taxon>
        <taxon>Ustilaginomycotina</taxon>
        <taxon>Exobasidiomycetes</taxon>
        <taxon>Exobasidiales</taxon>
        <taxon>Brachybasidiaceae</taxon>
        <taxon>Meira</taxon>
    </lineage>
</organism>
<dbReference type="Pfam" id="PF00211">
    <property type="entry name" value="Guanylate_cyc"/>
    <property type="match status" value="1"/>
</dbReference>
<reference evidence="17 18" key="1">
    <citation type="journal article" date="2018" name="Mol. Biol. Evol.">
        <title>Broad Genomic Sampling Reveals a Smut Pathogenic Ancestry of the Fungal Clade Ustilaginomycotina.</title>
        <authorList>
            <person name="Kijpornyongpan T."/>
            <person name="Mondo S.J."/>
            <person name="Barry K."/>
            <person name="Sandor L."/>
            <person name="Lee J."/>
            <person name="Lipzen A."/>
            <person name="Pangilinan J."/>
            <person name="LaButti K."/>
            <person name="Hainaut M."/>
            <person name="Henrissat B."/>
            <person name="Grigoriev I.V."/>
            <person name="Spatafora J.W."/>
            <person name="Aime M.C."/>
        </authorList>
    </citation>
    <scope>NUCLEOTIDE SEQUENCE [LARGE SCALE GENOMIC DNA]</scope>
    <source>
        <strain evidence="17 18">MCA 3882</strain>
    </source>
</reference>
<dbReference type="Gene3D" id="3.80.10.10">
    <property type="entry name" value="Ribonuclease Inhibitor"/>
    <property type="match status" value="4"/>
</dbReference>
<dbReference type="InterPro" id="IPR055071">
    <property type="entry name" value="RA_PHLPP-like"/>
</dbReference>
<protein>
    <recommendedName>
        <fullName evidence="4">Adenylate cyclase</fullName>
        <ecNumber evidence="3">4.6.1.1</ecNumber>
    </recommendedName>
    <alternativeName>
        <fullName evidence="11">ATP pyrophosphate-lyase</fullName>
    </alternativeName>
    <alternativeName>
        <fullName evidence="12">Adenylyl cyclase</fullName>
    </alternativeName>
</protein>
<feature type="domain" description="PPM-type phosphatase" evidence="16">
    <location>
        <begin position="1530"/>
        <end position="1823"/>
    </location>
</feature>
<feature type="domain" description="Guanylate cyclase" evidence="14">
    <location>
        <begin position="1900"/>
        <end position="2037"/>
    </location>
</feature>
<dbReference type="GeneID" id="37020063"/>
<evidence type="ECO:0000256" key="11">
    <source>
        <dbReference type="ARBA" id="ARBA00032597"/>
    </source>
</evidence>
<keyword evidence="5" id="KW-0433">Leucine-rich repeat</keyword>
<evidence type="ECO:0000256" key="7">
    <source>
        <dbReference type="ARBA" id="ARBA00022737"/>
    </source>
</evidence>
<dbReference type="EMBL" id="KZ819602">
    <property type="protein sequence ID" value="PWN37623.1"/>
    <property type="molecule type" value="Genomic_DNA"/>
</dbReference>
<dbReference type="InterPro" id="IPR001932">
    <property type="entry name" value="PPM-type_phosphatase-like_dom"/>
</dbReference>
<evidence type="ECO:0000256" key="5">
    <source>
        <dbReference type="ARBA" id="ARBA00022614"/>
    </source>
</evidence>
<dbReference type="GO" id="GO:0004016">
    <property type="term" value="F:adenylate cyclase activity"/>
    <property type="evidence" value="ECO:0007669"/>
    <property type="project" value="UniProtKB-EC"/>
</dbReference>
<dbReference type="PROSITE" id="PS50200">
    <property type="entry name" value="RA"/>
    <property type="match status" value="1"/>
</dbReference>
<dbReference type="InParanoid" id="A0A316VMJ1"/>
<feature type="compositionally biased region" description="Polar residues" evidence="13">
    <location>
        <begin position="774"/>
        <end position="788"/>
    </location>
</feature>
<evidence type="ECO:0000256" key="6">
    <source>
        <dbReference type="ARBA" id="ARBA00022723"/>
    </source>
</evidence>
<dbReference type="SUPFAM" id="SSF52058">
    <property type="entry name" value="L domain-like"/>
    <property type="match status" value="3"/>
</dbReference>
<feature type="domain" description="Ras-associating" evidence="15">
    <location>
        <begin position="791"/>
        <end position="880"/>
    </location>
</feature>
<evidence type="ECO:0000313" key="18">
    <source>
        <dbReference type="Proteomes" id="UP000245771"/>
    </source>
</evidence>
<dbReference type="InterPro" id="IPR000159">
    <property type="entry name" value="RA_dom"/>
</dbReference>
<dbReference type="Gene3D" id="3.60.40.10">
    <property type="entry name" value="PPM-type phosphatase domain"/>
    <property type="match status" value="1"/>
</dbReference>
<dbReference type="STRING" id="1280837.A0A316VMJ1"/>
<dbReference type="Gene3D" id="3.30.70.1230">
    <property type="entry name" value="Nucleotide cyclase"/>
    <property type="match status" value="1"/>
</dbReference>
<feature type="compositionally biased region" description="Polar residues" evidence="13">
    <location>
        <begin position="106"/>
        <end position="139"/>
    </location>
</feature>
<dbReference type="InterPro" id="IPR029787">
    <property type="entry name" value="Nucleotide_cyclase"/>
</dbReference>
<dbReference type="InterPro" id="IPR036457">
    <property type="entry name" value="PPM-type-like_dom_sf"/>
</dbReference>
<feature type="region of interest" description="Disordered" evidence="13">
    <location>
        <begin position="585"/>
        <end position="613"/>
    </location>
</feature>
<keyword evidence="10" id="KW-0456">Lyase</keyword>
<evidence type="ECO:0000256" key="13">
    <source>
        <dbReference type="SAM" id="MobiDB-lite"/>
    </source>
</evidence>
<feature type="compositionally biased region" description="Low complexity" evidence="13">
    <location>
        <begin position="551"/>
        <end position="561"/>
    </location>
</feature>
<feature type="compositionally biased region" description="Low complexity" evidence="13">
    <location>
        <begin position="140"/>
        <end position="156"/>
    </location>
</feature>
<dbReference type="Pfam" id="PF23010">
    <property type="entry name" value="RA_3"/>
    <property type="match status" value="1"/>
</dbReference>
<feature type="region of interest" description="Disordered" evidence="13">
    <location>
        <begin position="322"/>
        <end position="415"/>
    </location>
</feature>
<dbReference type="SMART" id="SM00364">
    <property type="entry name" value="LRR_BAC"/>
    <property type="match status" value="10"/>
</dbReference>
<feature type="region of interest" description="Disordered" evidence="13">
    <location>
        <begin position="255"/>
        <end position="280"/>
    </location>
</feature>
<keyword evidence="18" id="KW-1185">Reference proteome</keyword>
<dbReference type="InterPro" id="IPR050216">
    <property type="entry name" value="LRR_domain-containing"/>
</dbReference>
<dbReference type="GO" id="GO:0046872">
    <property type="term" value="F:metal ion binding"/>
    <property type="evidence" value="ECO:0007669"/>
    <property type="project" value="UniProtKB-KW"/>
</dbReference>
<dbReference type="CDD" id="cd00143">
    <property type="entry name" value="PP2Cc"/>
    <property type="match status" value="1"/>
</dbReference>
<name>A0A316VMJ1_9BASI</name>